<dbReference type="OMA" id="LTPNCCS"/>
<reference evidence="2" key="2">
    <citation type="submission" date="2025-09" db="UniProtKB">
        <authorList>
            <consortium name="Ensembl"/>
        </authorList>
    </citation>
    <scope>IDENTIFICATION</scope>
</reference>
<name>A0A8C6W512_NANGA</name>
<organism evidence="2 3">
    <name type="scientific">Nannospalax galili</name>
    <name type="common">Northern Israeli blind subterranean mole rat</name>
    <name type="synonym">Spalax galili</name>
    <dbReference type="NCBI Taxonomy" id="1026970"/>
    <lineage>
        <taxon>Eukaryota</taxon>
        <taxon>Metazoa</taxon>
        <taxon>Chordata</taxon>
        <taxon>Craniata</taxon>
        <taxon>Vertebrata</taxon>
        <taxon>Euteleostomi</taxon>
        <taxon>Mammalia</taxon>
        <taxon>Eutheria</taxon>
        <taxon>Euarchontoglires</taxon>
        <taxon>Glires</taxon>
        <taxon>Rodentia</taxon>
        <taxon>Myomorpha</taxon>
        <taxon>Muroidea</taxon>
        <taxon>Spalacidae</taxon>
        <taxon>Spalacinae</taxon>
        <taxon>Nannospalax</taxon>
    </lineage>
</organism>
<dbReference type="AlphaFoldDB" id="A0A8C6W512"/>
<keyword evidence="3" id="KW-1185">Reference proteome</keyword>
<feature type="region of interest" description="Disordered" evidence="1">
    <location>
        <begin position="161"/>
        <end position="180"/>
    </location>
</feature>
<evidence type="ECO:0000313" key="3">
    <source>
        <dbReference type="Proteomes" id="UP000694381"/>
    </source>
</evidence>
<evidence type="ECO:0000313" key="2">
    <source>
        <dbReference type="Ensembl" id="ENSNGAP00000007979.1"/>
    </source>
</evidence>
<reference evidence="2" key="1">
    <citation type="submission" date="2025-08" db="UniProtKB">
        <authorList>
            <consortium name="Ensembl"/>
        </authorList>
    </citation>
    <scope>IDENTIFICATION</scope>
</reference>
<dbReference type="GeneTree" id="ENSGT00900000143162"/>
<sequence length="180" mass="19253">AHGGERHGQRDQELPPALVELRFALAFLHRVGQREAKAVVGVPGVQAQQLPRHLQRRLLGRAQQRQLDGNHQLVRHGARGRVARAAVVLQVHVVALHHAAAGLSGRGPLLRLGGGPRVGSRGRRALHRRGVPVGVGVLAFLRSSLTPNCFSTASRAVASSISRKPSWRPASASAGWKTTS</sequence>
<dbReference type="Ensembl" id="ENSNGAT00000013471.1">
    <property type="protein sequence ID" value="ENSNGAP00000007979.1"/>
    <property type="gene ID" value="ENSNGAG00000011083.1"/>
</dbReference>
<evidence type="ECO:0000256" key="1">
    <source>
        <dbReference type="SAM" id="MobiDB-lite"/>
    </source>
</evidence>
<dbReference type="Proteomes" id="UP000694381">
    <property type="component" value="Unassembled WGS sequence"/>
</dbReference>
<accession>A0A8C6W512</accession>
<proteinExistence type="predicted"/>
<protein>
    <submittedName>
        <fullName evidence="2">Uncharacterized protein</fullName>
    </submittedName>
</protein>